<organism evidence="1 2">
    <name type="scientific">Zwartia hollandica</name>
    <dbReference type="NCBI Taxonomy" id="324606"/>
    <lineage>
        <taxon>Bacteria</taxon>
        <taxon>Pseudomonadati</taxon>
        <taxon>Pseudomonadota</taxon>
        <taxon>Betaproteobacteria</taxon>
        <taxon>Burkholderiales</taxon>
        <taxon>Alcaligenaceae</taxon>
        <taxon>Zwartia</taxon>
    </lineage>
</organism>
<dbReference type="Gene3D" id="3.40.50.2000">
    <property type="entry name" value="Glycogen Phosphorylase B"/>
    <property type="match status" value="1"/>
</dbReference>
<sequence length="454" mass="51294">MKESGYILVYNPISNEGHLDSWHVLFIQMLRSEGWKVIAVSKESLALKAKLVAKGLELSENLIVYPVVPPPRTIRSQVRRISEALRIKGDLLRHQSNSKSSYAFAMRTIVLSACAAMNGAERLYRGLKKRGVSRPEVEQVTESVVNPTEFSHTLNEVILNYPGQVSVVLNMYMDLYRVDTDAWKDFQFVEAIPWFGVCITPSTESPPAYYRLGDFKGAFFLDELICERYQSLLPSKSFGYMPDIADTDLPPHRTSLVGEILRRAAGRKVVFMGGSIGKQKNLVAWYGLIREADCSNWYFVQIGRINRNNLTPLDKTVLNNALAEPIENLTIYPDYLADEREFNEIISVADVIFAVYRDFERSSNMLSKAAYFEKPILVSDAHLMGERVRRYKIGVGVKEDNAASIYAGLNLINANPVGSQNFELYRRDFNVQNASQRLSSFIRAALTDNPCKSA</sequence>
<evidence type="ECO:0000313" key="2">
    <source>
        <dbReference type="Proteomes" id="UP000739565"/>
    </source>
</evidence>
<accession>A0A953N719</accession>
<protein>
    <recommendedName>
        <fullName evidence="3">Glycosyltransferase</fullName>
    </recommendedName>
</protein>
<gene>
    <name evidence="1" type="ORF">KZZ10_05515</name>
</gene>
<evidence type="ECO:0008006" key="3">
    <source>
        <dbReference type="Google" id="ProtNLM"/>
    </source>
</evidence>
<dbReference type="EMBL" id="JAHXRI010000006">
    <property type="protein sequence ID" value="MBZ1350096.1"/>
    <property type="molecule type" value="Genomic_DNA"/>
</dbReference>
<proteinExistence type="predicted"/>
<keyword evidence="2" id="KW-1185">Reference proteome</keyword>
<dbReference type="AlphaFoldDB" id="A0A953N719"/>
<name>A0A953N719_9BURK</name>
<evidence type="ECO:0000313" key="1">
    <source>
        <dbReference type="EMBL" id="MBZ1350096.1"/>
    </source>
</evidence>
<reference evidence="1" key="1">
    <citation type="submission" date="2021-07" db="EMBL/GenBank/DDBJ databases">
        <title>New genus and species of the family Alcaligenaceae.</title>
        <authorList>
            <person name="Hahn M.W."/>
        </authorList>
    </citation>
    <scope>NUCLEOTIDE SEQUENCE</scope>
    <source>
        <strain evidence="1">LF4-65</strain>
    </source>
</reference>
<comment type="caution">
    <text evidence="1">The sequence shown here is derived from an EMBL/GenBank/DDBJ whole genome shotgun (WGS) entry which is preliminary data.</text>
</comment>
<dbReference type="SUPFAM" id="SSF53756">
    <property type="entry name" value="UDP-Glycosyltransferase/glycogen phosphorylase"/>
    <property type="match status" value="1"/>
</dbReference>
<dbReference type="RefSeq" id="WP_259660492.1">
    <property type="nucleotide sequence ID" value="NZ_JAHXRI010000006.1"/>
</dbReference>
<dbReference type="Proteomes" id="UP000739565">
    <property type="component" value="Unassembled WGS sequence"/>
</dbReference>